<evidence type="ECO:0000259" key="8">
    <source>
        <dbReference type="PROSITE" id="PS50850"/>
    </source>
</evidence>
<feature type="domain" description="Major facilitator superfamily (MFS) profile" evidence="8">
    <location>
        <begin position="13"/>
        <end position="386"/>
    </location>
</feature>
<keyword evidence="3" id="KW-1003">Cell membrane</keyword>
<evidence type="ECO:0000256" key="7">
    <source>
        <dbReference type="SAM" id="Phobius"/>
    </source>
</evidence>
<gene>
    <name evidence="9" type="ORF">H0241_28205</name>
</gene>
<dbReference type="PROSITE" id="PS50850">
    <property type="entry name" value="MFS"/>
    <property type="match status" value="1"/>
</dbReference>
<feature type="transmembrane region" description="Helical" evidence="7">
    <location>
        <begin position="302"/>
        <end position="321"/>
    </location>
</feature>
<dbReference type="Pfam" id="PF07690">
    <property type="entry name" value="MFS_1"/>
    <property type="match status" value="2"/>
</dbReference>
<feature type="transmembrane region" description="Helical" evidence="7">
    <location>
        <begin position="202"/>
        <end position="225"/>
    </location>
</feature>
<evidence type="ECO:0000256" key="5">
    <source>
        <dbReference type="ARBA" id="ARBA00022989"/>
    </source>
</evidence>
<dbReference type="SUPFAM" id="SSF103473">
    <property type="entry name" value="MFS general substrate transporter"/>
    <property type="match status" value="1"/>
</dbReference>
<evidence type="ECO:0000313" key="10">
    <source>
        <dbReference type="Proteomes" id="UP000558284"/>
    </source>
</evidence>
<dbReference type="InterPro" id="IPR047200">
    <property type="entry name" value="MFS_YcaD-like"/>
</dbReference>
<dbReference type="EMBL" id="JACDTY010000019">
    <property type="protein sequence ID" value="MBA1144097.1"/>
    <property type="molecule type" value="Genomic_DNA"/>
</dbReference>
<feature type="transmembrane region" description="Helical" evidence="7">
    <location>
        <begin position="245"/>
        <end position="265"/>
    </location>
</feature>
<keyword evidence="2" id="KW-0813">Transport</keyword>
<feature type="transmembrane region" description="Helical" evidence="7">
    <location>
        <begin position="333"/>
        <end position="354"/>
    </location>
</feature>
<dbReference type="RefSeq" id="WP_181061050.1">
    <property type="nucleotide sequence ID" value="NZ_JACDTY010000019.1"/>
</dbReference>
<dbReference type="Gene3D" id="1.20.1250.20">
    <property type="entry name" value="MFS general substrate transporter like domains"/>
    <property type="match status" value="2"/>
</dbReference>
<evidence type="ECO:0000256" key="2">
    <source>
        <dbReference type="ARBA" id="ARBA00022448"/>
    </source>
</evidence>
<evidence type="ECO:0000256" key="3">
    <source>
        <dbReference type="ARBA" id="ARBA00022475"/>
    </source>
</evidence>
<reference evidence="9 10" key="1">
    <citation type="submission" date="2020-07" db="EMBL/GenBank/DDBJ databases">
        <title>Definition of the novel symbiovar canariense within Mesorhizobium novociceri, a new species of genus Mesorhizobium nodulating Cicer canariense in the Caldera de Taburiente National Park (La Palma, Canary Islands).</title>
        <authorList>
            <person name="Leon-Barrios M."/>
            <person name="Perez-Yepez J."/>
            <person name="Flores-Felix J.D."/>
            <person name="Ramirez-Baena M.H."/>
            <person name="Pulido-Suarez L."/>
            <person name="Igual J.M."/>
            <person name="Velazquez E."/>
            <person name="Peix A."/>
        </authorList>
    </citation>
    <scope>NUCLEOTIDE SEQUENCE [LARGE SCALE GENOMIC DNA]</scope>
    <source>
        <strain evidence="9 10">CCANP35</strain>
    </source>
</reference>
<protein>
    <submittedName>
        <fullName evidence="9">MFS transporter</fullName>
    </submittedName>
</protein>
<keyword evidence="4 7" id="KW-0812">Transmembrane</keyword>
<evidence type="ECO:0000313" key="9">
    <source>
        <dbReference type="EMBL" id="MBA1144097.1"/>
    </source>
</evidence>
<feature type="transmembrane region" description="Helical" evidence="7">
    <location>
        <begin position="16"/>
        <end position="40"/>
    </location>
</feature>
<evidence type="ECO:0000256" key="4">
    <source>
        <dbReference type="ARBA" id="ARBA00022692"/>
    </source>
</evidence>
<feature type="transmembrane region" description="Helical" evidence="7">
    <location>
        <begin position="52"/>
        <end position="72"/>
    </location>
</feature>
<feature type="transmembrane region" description="Helical" evidence="7">
    <location>
        <begin position="277"/>
        <end position="296"/>
    </location>
</feature>
<evidence type="ECO:0000256" key="6">
    <source>
        <dbReference type="ARBA" id="ARBA00023136"/>
    </source>
</evidence>
<feature type="transmembrane region" description="Helical" evidence="7">
    <location>
        <begin position="143"/>
        <end position="163"/>
    </location>
</feature>
<dbReference type="Proteomes" id="UP000558284">
    <property type="component" value="Unassembled WGS sequence"/>
</dbReference>
<dbReference type="PANTHER" id="PTHR23521">
    <property type="entry name" value="TRANSPORTER MFS SUPERFAMILY"/>
    <property type="match status" value="1"/>
</dbReference>
<dbReference type="GO" id="GO:0005886">
    <property type="term" value="C:plasma membrane"/>
    <property type="evidence" value="ECO:0007669"/>
    <property type="project" value="UniProtKB-SubCell"/>
</dbReference>
<keyword evidence="5 7" id="KW-1133">Transmembrane helix</keyword>
<comment type="caution">
    <text evidence="9">The sequence shown here is derived from an EMBL/GenBank/DDBJ whole genome shotgun (WGS) entry which is preliminary data.</text>
</comment>
<keyword evidence="10" id="KW-1185">Reference proteome</keyword>
<feature type="transmembrane region" description="Helical" evidence="7">
    <location>
        <begin position="169"/>
        <end position="190"/>
    </location>
</feature>
<dbReference type="InterPro" id="IPR036259">
    <property type="entry name" value="MFS_trans_sf"/>
</dbReference>
<dbReference type="PANTHER" id="PTHR23521:SF2">
    <property type="entry name" value="TRANSPORTER MFS SUPERFAMILY"/>
    <property type="match status" value="1"/>
</dbReference>
<comment type="subcellular location">
    <subcellularLocation>
        <location evidence="1">Cell membrane</location>
        <topology evidence="1">Multi-pass membrane protein</topology>
    </subcellularLocation>
</comment>
<dbReference type="InterPro" id="IPR011701">
    <property type="entry name" value="MFS"/>
</dbReference>
<dbReference type="InterPro" id="IPR020846">
    <property type="entry name" value="MFS_dom"/>
</dbReference>
<feature type="transmembrane region" description="Helical" evidence="7">
    <location>
        <begin position="366"/>
        <end position="383"/>
    </location>
</feature>
<dbReference type="AlphaFoldDB" id="A0A838BDE1"/>
<organism evidence="9 10">
    <name type="scientific">Mesorhizobium neociceri</name>
    <dbReference type="NCBI Taxonomy" id="1307853"/>
    <lineage>
        <taxon>Bacteria</taxon>
        <taxon>Pseudomonadati</taxon>
        <taxon>Pseudomonadota</taxon>
        <taxon>Alphaproteobacteria</taxon>
        <taxon>Hyphomicrobiales</taxon>
        <taxon>Phyllobacteriaceae</taxon>
        <taxon>Mesorhizobium</taxon>
    </lineage>
</organism>
<sequence length="388" mass="41086">MSAEDATSPRENRIPWAAMAAIIATVTVFAVAQGLTYPLLSFILERQGTTPGLIGFSAAMTPLGFIVSSLFTPALVRRVGAARFAVLCSILAAAALIAIAWTQDVWAWMPLRFLLGFFANPLYVISETWLVSITPATRRGRIMGLYSSIVSAGFGLGPLSLSLVGTQGWPPFIIGSAAFLVCGLIVLAVAPRLPDMPHEGEAVSVGGFFALAPLLLFAVFTAAAFEQVLLSLFAVYGAALSSAEQRIASLITCFIAGNAVLQIVLGRAAERFGSKRMMLFCVLACLAGCLLLPLLFDTWLIWPLFFVWGGVSFGIYTLSLIQLGERFTGQALIAGNAAFGFVWGIGGIVGSPVAGLAMQLTGHQGLPSSLGLLCCVLVVFLMVERKRV</sequence>
<dbReference type="PRINTS" id="PR01035">
    <property type="entry name" value="TCRTETA"/>
</dbReference>
<accession>A0A838BDE1</accession>
<dbReference type="CDD" id="cd17477">
    <property type="entry name" value="MFS_YcaD_like"/>
    <property type="match status" value="1"/>
</dbReference>
<feature type="transmembrane region" description="Helical" evidence="7">
    <location>
        <begin position="113"/>
        <end position="131"/>
    </location>
</feature>
<keyword evidence="6 7" id="KW-0472">Membrane</keyword>
<dbReference type="GO" id="GO:0022857">
    <property type="term" value="F:transmembrane transporter activity"/>
    <property type="evidence" value="ECO:0007669"/>
    <property type="project" value="InterPro"/>
</dbReference>
<evidence type="ECO:0000256" key="1">
    <source>
        <dbReference type="ARBA" id="ARBA00004651"/>
    </source>
</evidence>
<name>A0A838BDE1_9HYPH</name>
<feature type="transmembrane region" description="Helical" evidence="7">
    <location>
        <begin position="84"/>
        <end position="101"/>
    </location>
</feature>
<proteinExistence type="predicted"/>
<dbReference type="InterPro" id="IPR001958">
    <property type="entry name" value="Tet-R_TetA/multi-R_MdtG-like"/>
</dbReference>